<keyword evidence="2" id="KW-1185">Reference proteome</keyword>
<evidence type="ECO:0000313" key="2">
    <source>
        <dbReference type="Proteomes" id="UP000664534"/>
    </source>
</evidence>
<dbReference type="EMBL" id="CAJPDT010000129">
    <property type="protein sequence ID" value="CAF9940248.1"/>
    <property type="molecule type" value="Genomic_DNA"/>
</dbReference>
<proteinExistence type="predicted"/>
<dbReference type="Proteomes" id="UP000664534">
    <property type="component" value="Unassembled WGS sequence"/>
</dbReference>
<organism evidence="1 2">
    <name type="scientific">Imshaugia aleurites</name>
    <dbReference type="NCBI Taxonomy" id="172621"/>
    <lineage>
        <taxon>Eukaryota</taxon>
        <taxon>Fungi</taxon>
        <taxon>Dikarya</taxon>
        <taxon>Ascomycota</taxon>
        <taxon>Pezizomycotina</taxon>
        <taxon>Lecanoromycetes</taxon>
        <taxon>OSLEUM clade</taxon>
        <taxon>Lecanoromycetidae</taxon>
        <taxon>Lecanorales</taxon>
        <taxon>Lecanorineae</taxon>
        <taxon>Parmeliaceae</taxon>
        <taxon>Imshaugia</taxon>
    </lineage>
</organism>
<accession>A0A8H3PGN5</accession>
<gene>
    <name evidence="1" type="ORF">IMSHALPRED_001805</name>
</gene>
<protein>
    <submittedName>
        <fullName evidence="1">Uncharacterized protein</fullName>
    </submittedName>
</protein>
<name>A0A8H3PGN5_9LECA</name>
<evidence type="ECO:0000313" key="1">
    <source>
        <dbReference type="EMBL" id="CAF9940248.1"/>
    </source>
</evidence>
<reference evidence="1" key="1">
    <citation type="submission" date="2021-03" db="EMBL/GenBank/DDBJ databases">
        <authorList>
            <person name="Tagirdzhanova G."/>
        </authorList>
    </citation>
    <scope>NUCLEOTIDE SEQUENCE</scope>
</reference>
<comment type="caution">
    <text evidence="1">The sequence shown here is derived from an EMBL/GenBank/DDBJ whole genome shotgun (WGS) entry which is preliminary data.</text>
</comment>
<sequence length="99" mass="11640">MPSNTWYAGTVTHISRDLRSATIRANLGGRIVILHDASTIKSLHLDPKANKWVEFRYNGATPREVREVRRRERRRGERKVRDEGRREGVRGKYRGLWGW</sequence>
<dbReference type="AlphaFoldDB" id="A0A8H3PGN5"/>